<evidence type="ECO:0000313" key="6">
    <source>
        <dbReference type="EMBL" id="QKZ06365.1"/>
    </source>
</evidence>
<dbReference type="PANTHER" id="PTHR30055:SF148">
    <property type="entry name" value="TETR-FAMILY TRANSCRIPTIONAL REGULATOR"/>
    <property type="match status" value="1"/>
</dbReference>
<organism evidence="6 7">
    <name type="scientific">Pseudomonas eucalypticola</name>
    <dbReference type="NCBI Taxonomy" id="2599595"/>
    <lineage>
        <taxon>Bacteria</taxon>
        <taxon>Pseudomonadati</taxon>
        <taxon>Pseudomonadota</taxon>
        <taxon>Gammaproteobacteria</taxon>
        <taxon>Pseudomonadales</taxon>
        <taxon>Pseudomonadaceae</taxon>
        <taxon>Pseudomonas</taxon>
    </lineage>
</organism>
<dbReference type="PANTHER" id="PTHR30055">
    <property type="entry name" value="HTH-TYPE TRANSCRIPTIONAL REGULATOR RUTR"/>
    <property type="match status" value="1"/>
</dbReference>
<reference evidence="6 7" key="1">
    <citation type="submission" date="2020-06" db="EMBL/GenBank/DDBJ databases">
        <title>Pseudomonas eucalypticola sp. nov., an endophyte of Eucalyptus dunnii leaves with biocontrol ability of eucalyptus leaf blight.</title>
        <authorList>
            <person name="Liu Y."/>
            <person name="Song Z."/>
            <person name="Zeng H."/>
            <person name="Lu M."/>
            <person name="Wang X."/>
            <person name="Lian X."/>
            <person name="Zhang Q."/>
        </authorList>
    </citation>
    <scope>NUCLEOTIDE SEQUENCE [LARGE SCALE GENOMIC DNA]</scope>
    <source>
        <strain evidence="6 7">NP-1</strain>
    </source>
</reference>
<dbReference type="InterPro" id="IPR036271">
    <property type="entry name" value="Tet_transcr_reg_TetR-rel_C_sf"/>
</dbReference>
<dbReference type="InterPro" id="IPR011075">
    <property type="entry name" value="TetR_C"/>
</dbReference>
<gene>
    <name evidence="6" type="ORF">HWQ56_22340</name>
</gene>
<keyword evidence="2 4" id="KW-0238">DNA-binding</keyword>
<evidence type="ECO:0000256" key="3">
    <source>
        <dbReference type="ARBA" id="ARBA00023163"/>
    </source>
</evidence>
<dbReference type="GO" id="GO:0000976">
    <property type="term" value="F:transcription cis-regulatory region binding"/>
    <property type="evidence" value="ECO:0007669"/>
    <property type="project" value="TreeGrafter"/>
</dbReference>
<dbReference type="Proteomes" id="UP000509568">
    <property type="component" value="Chromosome"/>
</dbReference>
<name>A0A7D5H2P0_9PSED</name>
<keyword evidence="7" id="KW-1185">Reference proteome</keyword>
<dbReference type="AlphaFoldDB" id="A0A7D5H2P0"/>
<keyword evidence="3" id="KW-0804">Transcription</keyword>
<evidence type="ECO:0000313" key="7">
    <source>
        <dbReference type="Proteomes" id="UP000509568"/>
    </source>
</evidence>
<dbReference type="Gene3D" id="1.10.357.10">
    <property type="entry name" value="Tetracycline Repressor, domain 2"/>
    <property type="match status" value="1"/>
</dbReference>
<proteinExistence type="predicted"/>
<evidence type="ECO:0000259" key="5">
    <source>
        <dbReference type="PROSITE" id="PS50977"/>
    </source>
</evidence>
<dbReference type="EMBL" id="CP056030">
    <property type="protein sequence ID" value="QKZ06365.1"/>
    <property type="molecule type" value="Genomic_DNA"/>
</dbReference>
<dbReference type="Gene3D" id="1.10.10.60">
    <property type="entry name" value="Homeodomain-like"/>
    <property type="match status" value="1"/>
</dbReference>
<dbReference type="PROSITE" id="PS50977">
    <property type="entry name" value="HTH_TETR_2"/>
    <property type="match status" value="1"/>
</dbReference>
<evidence type="ECO:0000256" key="2">
    <source>
        <dbReference type="ARBA" id="ARBA00023125"/>
    </source>
</evidence>
<dbReference type="SUPFAM" id="SSF48498">
    <property type="entry name" value="Tetracyclin repressor-like, C-terminal domain"/>
    <property type="match status" value="1"/>
</dbReference>
<feature type="DNA-binding region" description="H-T-H motif" evidence="4">
    <location>
        <begin position="37"/>
        <end position="56"/>
    </location>
</feature>
<keyword evidence="1" id="KW-0805">Transcription regulation</keyword>
<dbReference type="InterPro" id="IPR009057">
    <property type="entry name" value="Homeodomain-like_sf"/>
</dbReference>
<dbReference type="RefSeq" id="WP_176571798.1">
    <property type="nucleotide sequence ID" value="NZ_CP056030.1"/>
</dbReference>
<feature type="domain" description="HTH tetR-type" evidence="5">
    <location>
        <begin position="14"/>
        <end position="74"/>
    </location>
</feature>
<dbReference type="InterPro" id="IPR001647">
    <property type="entry name" value="HTH_TetR"/>
</dbReference>
<accession>A0A7D5H2P0</accession>
<dbReference type="Pfam" id="PF16859">
    <property type="entry name" value="TetR_C_11"/>
    <property type="match status" value="1"/>
</dbReference>
<protein>
    <submittedName>
        <fullName evidence="6">TetR/AcrR family transcriptional regulator</fullName>
    </submittedName>
</protein>
<evidence type="ECO:0000256" key="4">
    <source>
        <dbReference type="PROSITE-ProRule" id="PRU00335"/>
    </source>
</evidence>
<dbReference type="Pfam" id="PF00440">
    <property type="entry name" value="TetR_N"/>
    <property type="match status" value="1"/>
</dbReference>
<dbReference type="KEGG" id="pez:HWQ56_22340"/>
<dbReference type="InterPro" id="IPR050109">
    <property type="entry name" value="HTH-type_TetR-like_transc_reg"/>
</dbReference>
<dbReference type="GO" id="GO:0003700">
    <property type="term" value="F:DNA-binding transcription factor activity"/>
    <property type="evidence" value="ECO:0007669"/>
    <property type="project" value="TreeGrafter"/>
</dbReference>
<evidence type="ECO:0000256" key="1">
    <source>
        <dbReference type="ARBA" id="ARBA00023015"/>
    </source>
</evidence>
<sequence>MAIKEGIRTGGRSARVQESVHAAVRALLQEQERDSLTVPLIASRAGVTPSTIYRRWGELAALLADVSLARLRPDSAPADTGTLRNDLLAWAEQYLDEMNSEPGRNMMRDFIASGCSSQCATVLRGQLQTILARAVKRGEPAPDADHLLNLIVAPVVYRILFAESAPSLEHMHELVNLSLRR</sequence>
<dbReference type="SUPFAM" id="SSF46689">
    <property type="entry name" value="Homeodomain-like"/>
    <property type="match status" value="1"/>
</dbReference>